<sequence>MSEDADFDTEIDAAWERFCARLCTYIENMETGDLLTICPGGGKRRDDLYLTVANELGGRLVGDAAMNGPLAAAVSYEHATLLAEQGWTEYDVGDGLQRTFRVEAHAHSLAQAVVVLIRDVRGIAHPSFLAASAVGAPVTRVFDSGSQLKDWTVDPVRARLFAEVDTALESITGSAPVRDDDGDVMFEAGRHTAYARILDKEPVVELYAVFAIHTRAPTVDSVVVDLSTSWPDIKFLPNHTHVVASTRVDCAPVVEEHLGRRLGMFLKFVEQEGDEITVRLSRDAGMRVPTHALLSDQFRRMRLADMDAASLTFTVGYEARELGFSSPMLHDAMALAAAAHFHQRRAGSETASDPYIVHPLRNVLRLVRFGCTDEVVLVAAALHDTVEDQTDRIVSLLDAGTPATHDNALAVIARHFSPSVSAVVASVTNPTNLQSLSTDEKNRAYAEHVAAAITDPRVFLVKLSDFIDNAGSVEYLADESKRIRLRDKYSPMAQIFLDARETLGASLNLTAEGTRRLDARLGRLARALG</sequence>
<evidence type="ECO:0008006" key="5">
    <source>
        <dbReference type="Google" id="ProtNLM"/>
    </source>
</evidence>
<dbReference type="InterPro" id="IPR054344">
    <property type="entry name" value="TY-Chap_N"/>
</dbReference>
<dbReference type="RefSeq" id="WP_068430255.1">
    <property type="nucleotide sequence ID" value="NZ_LVHI01000037.1"/>
</dbReference>
<dbReference type="Pfam" id="PF22552">
    <property type="entry name" value="TY-Chap3"/>
    <property type="match status" value="1"/>
</dbReference>
<organism evidence="3 4">
    <name type="scientific">Rhodococcoides kyotonense</name>
    <dbReference type="NCBI Taxonomy" id="398843"/>
    <lineage>
        <taxon>Bacteria</taxon>
        <taxon>Bacillati</taxon>
        <taxon>Actinomycetota</taxon>
        <taxon>Actinomycetes</taxon>
        <taxon>Mycobacteriales</taxon>
        <taxon>Nocardiaceae</taxon>
        <taxon>Rhodococcoides</taxon>
    </lineage>
</organism>
<keyword evidence="4" id="KW-1185">Reference proteome</keyword>
<feature type="domain" description="TY-Chap N-terminal" evidence="2">
    <location>
        <begin position="14"/>
        <end position="129"/>
    </location>
</feature>
<reference evidence="3 4" key="1">
    <citation type="submission" date="2016-03" db="EMBL/GenBank/DDBJ databases">
        <title>Genome sequence of Rhodococcus kyotonensis KB10.</title>
        <authorList>
            <person name="Jeong H."/>
            <person name="Hong C.E."/>
            <person name="Jo S.H."/>
            <person name="Park J.M."/>
        </authorList>
    </citation>
    <scope>NUCLEOTIDE SEQUENCE [LARGE SCALE GENOMIC DNA]</scope>
    <source>
        <strain evidence="3 4">KB10</strain>
    </source>
</reference>
<dbReference type="Gene3D" id="1.10.3210.10">
    <property type="entry name" value="Hypothetical protein af1432"/>
    <property type="match status" value="1"/>
</dbReference>
<evidence type="ECO:0000313" key="3">
    <source>
        <dbReference type="EMBL" id="OAK51689.1"/>
    </source>
</evidence>
<dbReference type="GO" id="GO:0008893">
    <property type="term" value="F:guanosine-3',5'-bis(diphosphate) 3'-diphosphatase activity"/>
    <property type="evidence" value="ECO:0007669"/>
    <property type="project" value="TreeGrafter"/>
</dbReference>
<dbReference type="EMBL" id="LVHI01000037">
    <property type="protein sequence ID" value="OAK51689.1"/>
    <property type="molecule type" value="Genomic_DNA"/>
</dbReference>
<comment type="caution">
    <text evidence="3">The sequence shown here is derived from an EMBL/GenBank/DDBJ whole genome shotgun (WGS) entry which is preliminary data.</text>
</comment>
<dbReference type="AlphaFoldDB" id="A0A177Y909"/>
<name>A0A177Y909_9NOCA</name>
<gene>
    <name evidence="3" type="ORF">A3K89_10420</name>
</gene>
<evidence type="ECO:0000313" key="4">
    <source>
        <dbReference type="Proteomes" id="UP000077519"/>
    </source>
</evidence>
<proteinExistence type="predicted"/>
<feature type="domain" description="TY-Chap central" evidence="1">
    <location>
        <begin position="162"/>
        <end position="280"/>
    </location>
</feature>
<dbReference type="Pfam" id="PF13328">
    <property type="entry name" value="HD_4"/>
    <property type="match status" value="1"/>
</dbReference>
<dbReference type="InterPro" id="IPR054343">
    <property type="entry name" value="TY-Chap_M"/>
</dbReference>
<dbReference type="Proteomes" id="UP000077519">
    <property type="component" value="Unassembled WGS sequence"/>
</dbReference>
<protein>
    <recommendedName>
        <fullName evidence="5">HD domain-containing protein</fullName>
    </recommendedName>
</protein>
<evidence type="ECO:0000259" key="1">
    <source>
        <dbReference type="Pfam" id="PF22551"/>
    </source>
</evidence>
<dbReference type="Pfam" id="PF22551">
    <property type="entry name" value="TY-Chap1"/>
    <property type="match status" value="1"/>
</dbReference>
<dbReference type="SUPFAM" id="SSF109604">
    <property type="entry name" value="HD-domain/PDEase-like"/>
    <property type="match status" value="1"/>
</dbReference>
<dbReference type="InterPro" id="IPR052194">
    <property type="entry name" value="MESH1"/>
</dbReference>
<accession>A0A177Y909</accession>
<dbReference type="PANTHER" id="PTHR46246">
    <property type="entry name" value="GUANOSINE-3',5'-BIS(DIPHOSPHATE) 3'-PYROPHOSPHOHYDROLASE MESH1"/>
    <property type="match status" value="1"/>
</dbReference>
<dbReference type="PANTHER" id="PTHR46246:SF1">
    <property type="entry name" value="GUANOSINE-3',5'-BIS(DIPHOSPHATE) 3'-PYROPHOSPHOHYDROLASE MESH1"/>
    <property type="match status" value="1"/>
</dbReference>
<evidence type="ECO:0000259" key="2">
    <source>
        <dbReference type="Pfam" id="PF22552"/>
    </source>
</evidence>